<reference evidence="8 9" key="2">
    <citation type="submission" date="2019-09" db="EMBL/GenBank/DDBJ databases">
        <title>Complete Genome Sequence and Methylome Analysis of free living Spirochaetas.</title>
        <authorList>
            <person name="Leshcheva N."/>
            <person name="Mikheeva N."/>
        </authorList>
    </citation>
    <scope>NUCLEOTIDE SEQUENCE [LARGE SCALE GENOMIC DNA]</scope>
    <source>
        <strain evidence="8 9">P</strain>
    </source>
</reference>
<dbReference type="AlphaFoldDB" id="A0A5C1QB88"/>
<feature type="domain" description="RlmG N-terminal" evidence="7">
    <location>
        <begin position="17"/>
        <end position="164"/>
    </location>
</feature>
<dbReference type="InterPro" id="IPR007848">
    <property type="entry name" value="Small_mtfrase_dom"/>
</dbReference>
<gene>
    <name evidence="8" type="ORF">EW093_05240</name>
</gene>
<accession>A0A5C1QB88</accession>
<sequence>MEELVLDSGIKIKISGDDTFRGWDAADEYILSQEINEKNILVIGDSNGALTASLQGNITSLVSSVISQECINNTLSANDTKANIISDVALLPESIDLVIVKLPKFIDLLEYYIQIIGNKYPGVKFLAGGMVKYMPITMVRLCEEYFLDVTTSLAKKKARLIFGTIALNKDNPTTYPKIFTTDDDVKVVSYPGVFSYDHLDIGTRFLLKHIPIGRTGTILDLGCGSGVLGLYGKKMNPEANIVLADESYLAVESARESFKENGFDGEFHVMDILKGYKSDSVDIILCNPPFHQTNKIMTEIAVKMFKQSRTVLKRGGTLFVVSNKHLGYHKKLRAIFHNLNRVAENEKFIIFSVRKV</sequence>
<proteinExistence type="predicted"/>
<evidence type="ECO:0000313" key="9">
    <source>
        <dbReference type="Proteomes" id="UP000323824"/>
    </source>
</evidence>
<organism evidence="8 9">
    <name type="scientific">Thiospirochaeta perfilievii</name>
    <dbReference type="NCBI Taxonomy" id="252967"/>
    <lineage>
        <taxon>Bacteria</taxon>
        <taxon>Pseudomonadati</taxon>
        <taxon>Spirochaetota</taxon>
        <taxon>Spirochaetia</taxon>
        <taxon>Spirochaetales</taxon>
        <taxon>Spirochaetaceae</taxon>
        <taxon>Thiospirochaeta</taxon>
    </lineage>
</organism>
<evidence type="ECO:0000259" key="7">
    <source>
        <dbReference type="Pfam" id="PF26049"/>
    </source>
</evidence>
<dbReference type="PANTHER" id="PTHR47816:SF5">
    <property type="entry name" value="RIBOSOMAL RNA LARGE SUBUNIT METHYLTRANSFERASE G"/>
    <property type="match status" value="1"/>
</dbReference>
<keyword evidence="5" id="KW-0949">S-adenosyl-L-methionine</keyword>
<dbReference type="GO" id="GO:0005737">
    <property type="term" value="C:cytoplasm"/>
    <property type="evidence" value="ECO:0007669"/>
    <property type="project" value="InterPro"/>
</dbReference>
<dbReference type="InterPro" id="IPR058679">
    <property type="entry name" value="RlmG_N"/>
</dbReference>
<dbReference type="PIRSF" id="PIRSF037565">
    <property type="entry name" value="RRNA_m2G_Mtase_RsmD_prd"/>
    <property type="match status" value="1"/>
</dbReference>
<dbReference type="InterPro" id="IPR046977">
    <property type="entry name" value="RsmC/RlmG"/>
</dbReference>
<keyword evidence="1" id="KW-0963">Cytoplasm</keyword>
<evidence type="ECO:0000259" key="6">
    <source>
        <dbReference type="Pfam" id="PF05175"/>
    </source>
</evidence>
<name>A0A5C1QB88_9SPIO</name>
<dbReference type="InterPro" id="IPR017237">
    <property type="entry name" value="RLMG"/>
</dbReference>
<feature type="domain" description="Methyltransferase small" evidence="6">
    <location>
        <begin position="185"/>
        <end position="351"/>
    </location>
</feature>
<protein>
    <submittedName>
        <fullName evidence="8">Class I SAM-dependent methyltransferase</fullName>
    </submittedName>
</protein>
<dbReference type="InterPro" id="IPR029063">
    <property type="entry name" value="SAM-dependent_MTases_sf"/>
</dbReference>
<dbReference type="Pfam" id="PF26049">
    <property type="entry name" value="RLMG_N"/>
    <property type="match status" value="1"/>
</dbReference>
<dbReference type="SUPFAM" id="SSF53335">
    <property type="entry name" value="S-adenosyl-L-methionine-dependent methyltransferases"/>
    <property type="match status" value="1"/>
</dbReference>
<evidence type="ECO:0000313" key="8">
    <source>
        <dbReference type="EMBL" id="QEN04129.1"/>
    </source>
</evidence>
<dbReference type="CDD" id="cd02440">
    <property type="entry name" value="AdoMet_MTases"/>
    <property type="match status" value="1"/>
</dbReference>
<keyword evidence="9" id="KW-1185">Reference proteome</keyword>
<keyword evidence="2" id="KW-0698">rRNA processing</keyword>
<reference evidence="8 9" key="1">
    <citation type="submission" date="2019-02" db="EMBL/GenBank/DDBJ databases">
        <authorList>
            <person name="Fomenkov A."/>
            <person name="Dubinina G."/>
            <person name="Grabovich M."/>
            <person name="Vincze T."/>
            <person name="Roberts R.J."/>
        </authorList>
    </citation>
    <scope>NUCLEOTIDE SEQUENCE [LARGE SCALE GENOMIC DNA]</scope>
    <source>
        <strain evidence="8 9">P</strain>
    </source>
</reference>
<dbReference type="Gene3D" id="3.40.50.150">
    <property type="entry name" value="Vaccinia Virus protein VP39"/>
    <property type="match status" value="2"/>
</dbReference>
<dbReference type="KEGG" id="sper:EW093_05240"/>
<evidence type="ECO:0000256" key="2">
    <source>
        <dbReference type="ARBA" id="ARBA00022552"/>
    </source>
</evidence>
<keyword evidence="3 8" id="KW-0489">Methyltransferase</keyword>
<dbReference type="PANTHER" id="PTHR47816">
    <property type="entry name" value="RIBOSOMAL RNA SMALL SUBUNIT METHYLTRANSFERASE C"/>
    <property type="match status" value="1"/>
</dbReference>
<dbReference type="EMBL" id="CP035807">
    <property type="protein sequence ID" value="QEN04129.1"/>
    <property type="molecule type" value="Genomic_DNA"/>
</dbReference>
<evidence type="ECO:0000256" key="5">
    <source>
        <dbReference type="ARBA" id="ARBA00022691"/>
    </source>
</evidence>
<dbReference type="Proteomes" id="UP000323824">
    <property type="component" value="Chromosome"/>
</dbReference>
<dbReference type="InterPro" id="IPR002052">
    <property type="entry name" value="DNA_methylase_N6_adenine_CS"/>
</dbReference>
<evidence type="ECO:0000256" key="4">
    <source>
        <dbReference type="ARBA" id="ARBA00022679"/>
    </source>
</evidence>
<evidence type="ECO:0000256" key="1">
    <source>
        <dbReference type="ARBA" id="ARBA00022490"/>
    </source>
</evidence>
<dbReference type="GO" id="GO:0003676">
    <property type="term" value="F:nucleic acid binding"/>
    <property type="evidence" value="ECO:0007669"/>
    <property type="project" value="InterPro"/>
</dbReference>
<dbReference type="RefSeq" id="WP_149567386.1">
    <property type="nucleotide sequence ID" value="NZ_CP035807.1"/>
</dbReference>
<keyword evidence="4 8" id="KW-0808">Transferase</keyword>
<evidence type="ECO:0000256" key="3">
    <source>
        <dbReference type="ARBA" id="ARBA00022603"/>
    </source>
</evidence>
<dbReference type="OrthoDB" id="29650at2"/>
<dbReference type="PROSITE" id="PS00092">
    <property type="entry name" value="N6_MTASE"/>
    <property type="match status" value="1"/>
</dbReference>
<dbReference type="Pfam" id="PF05175">
    <property type="entry name" value="MTS"/>
    <property type="match status" value="1"/>
</dbReference>
<dbReference type="GO" id="GO:0008990">
    <property type="term" value="F:rRNA (guanine-N2-)-methyltransferase activity"/>
    <property type="evidence" value="ECO:0007669"/>
    <property type="project" value="InterPro"/>
</dbReference>